<name>A0ABM3YZL2_PANGU</name>
<feature type="transmembrane region" description="Helical" evidence="3">
    <location>
        <begin position="39"/>
        <end position="56"/>
    </location>
</feature>
<keyword evidence="3" id="KW-0472">Membrane</keyword>
<dbReference type="Pfam" id="PF02585">
    <property type="entry name" value="PIG-L"/>
    <property type="match status" value="1"/>
</dbReference>
<reference evidence="5" key="1">
    <citation type="submission" date="2025-08" db="UniProtKB">
        <authorList>
            <consortium name="RefSeq"/>
        </authorList>
    </citation>
    <scope>IDENTIFICATION</scope>
    <source>
        <tissue evidence="5">Blood</tissue>
    </source>
</reference>
<keyword evidence="3" id="KW-1133">Transmembrane helix</keyword>
<comment type="similarity">
    <text evidence="1">Belongs to the PIGL family.</text>
</comment>
<dbReference type="Gene3D" id="3.40.50.10320">
    <property type="entry name" value="LmbE-like"/>
    <property type="match status" value="1"/>
</dbReference>
<organism evidence="4 5">
    <name type="scientific">Pantherophis guttatus</name>
    <name type="common">Corn snake</name>
    <name type="synonym">Elaphe guttata</name>
    <dbReference type="NCBI Taxonomy" id="94885"/>
    <lineage>
        <taxon>Eukaryota</taxon>
        <taxon>Metazoa</taxon>
        <taxon>Chordata</taxon>
        <taxon>Craniata</taxon>
        <taxon>Vertebrata</taxon>
        <taxon>Euteleostomi</taxon>
        <taxon>Lepidosauria</taxon>
        <taxon>Squamata</taxon>
        <taxon>Bifurcata</taxon>
        <taxon>Unidentata</taxon>
        <taxon>Episquamata</taxon>
        <taxon>Toxicofera</taxon>
        <taxon>Serpentes</taxon>
        <taxon>Colubroidea</taxon>
        <taxon>Colubridae</taxon>
        <taxon>Colubrinae</taxon>
        <taxon>Pantherophis</taxon>
    </lineage>
</organism>
<dbReference type="InterPro" id="IPR003737">
    <property type="entry name" value="GlcNAc_PI_deacetylase-related"/>
</dbReference>
<sequence>MRRNHSLRFTFPSGLSLSLPLFFFPPLLSCVTMATSAPFLFLLVVLLLWLLSRWWLQRYRGLRKWRRPDHRTLFSDGPVASATLRRDVQATRVLFVTAHPDDEAMFFAPTILALKSASLWLLCGSTGNYYQQGEIRKAELIESCKVLGIPPSNVTILDHRKLPDHPSAEWDVPLLAELILSQIETHHIDLVVTFDARGVSGHPNHRSVYSAVRSLHSERKVPEGCRFLILETVNVFRKYISIWDAPLSSYQNQDVLFIATEKEAELAKRAMRCHHSQLLWFRRLYVRFSRYMVVNSLRFL</sequence>
<gene>
    <name evidence="5" type="primary">PIGL</name>
</gene>
<keyword evidence="3" id="KW-0812">Transmembrane</keyword>
<dbReference type="EC" id="3.5.1.89" evidence="2"/>
<evidence type="ECO:0000256" key="1">
    <source>
        <dbReference type="ARBA" id="ARBA00006066"/>
    </source>
</evidence>
<protein>
    <recommendedName>
        <fullName evidence="2">N-acetylglucosaminylphosphatidylinositol deacetylase</fullName>
        <ecNumber evidence="2">3.5.1.89</ecNumber>
    </recommendedName>
</protein>
<keyword evidence="4" id="KW-1185">Reference proteome</keyword>
<dbReference type="Proteomes" id="UP001652622">
    <property type="component" value="Unplaced"/>
</dbReference>
<dbReference type="PANTHER" id="PTHR12993:SF11">
    <property type="entry name" value="N-ACETYLGLUCOSAMINYL-PHOSPHATIDYLINOSITOL DE-N-ACETYLASE"/>
    <property type="match status" value="1"/>
</dbReference>
<proteinExistence type="inferred from homology"/>
<dbReference type="PANTHER" id="PTHR12993">
    <property type="entry name" value="N-ACETYLGLUCOSAMINYL-PHOSPHATIDYLINOSITOL DE-N-ACETYLASE-RELATED"/>
    <property type="match status" value="1"/>
</dbReference>
<evidence type="ECO:0000256" key="2">
    <source>
        <dbReference type="ARBA" id="ARBA00012176"/>
    </source>
</evidence>
<dbReference type="GeneID" id="117658918"/>
<evidence type="ECO:0000313" key="4">
    <source>
        <dbReference type="Proteomes" id="UP001652622"/>
    </source>
</evidence>
<dbReference type="InterPro" id="IPR024078">
    <property type="entry name" value="LmbE-like_dom_sf"/>
</dbReference>
<dbReference type="RefSeq" id="XP_060541554.1">
    <property type="nucleotide sequence ID" value="XM_060685571.1"/>
</dbReference>
<dbReference type="SUPFAM" id="SSF102588">
    <property type="entry name" value="LmbE-like"/>
    <property type="match status" value="1"/>
</dbReference>
<accession>A0ABM3YZL2</accession>
<evidence type="ECO:0000313" key="5">
    <source>
        <dbReference type="RefSeq" id="XP_060541554.1"/>
    </source>
</evidence>
<evidence type="ECO:0000256" key="3">
    <source>
        <dbReference type="SAM" id="Phobius"/>
    </source>
</evidence>